<comment type="similarity">
    <text evidence="7">Belongs to the exonuclease superfamily. TREX family.</text>
</comment>
<evidence type="ECO:0000256" key="1">
    <source>
        <dbReference type="ARBA" id="ARBA00001946"/>
    </source>
</evidence>
<dbReference type="PANTHER" id="PTHR13058:SF19">
    <property type="entry name" value="LD40940P"/>
    <property type="match status" value="1"/>
</dbReference>
<organism evidence="9 10">
    <name type="scientific">Stephania japonica</name>
    <dbReference type="NCBI Taxonomy" id="461633"/>
    <lineage>
        <taxon>Eukaryota</taxon>
        <taxon>Viridiplantae</taxon>
        <taxon>Streptophyta</taxon>
        <taxon>Embryophyta</taxon>
        <taxon>Tracheophyta</taxon>
        <taxon>Spermatophyta</taxon>
        <taxon>Magnoliopsida</taxon>
        <taxon>Ranunculales</taxon>
        <taxon>Menispermaceae</taxon>
        <taxon>Menispermoideae</taxon>
        <taxon>Cissampelideae</taxon>
        <taxon>Stephania</taxon>
    </lineage>
</organism>
<dbReference type="CDD" id="cd06127">
    <property type="entry name" value="DEDDh"/>
    <property type="match status" value="1"/>
</dbReference>
<keyword evidence="2" id="KW-0540">Nuclease</keyword>
<evidence type="ECO:0000256" key="2">
    <source>
        <dbReference type="ARBA" id="ARBA00022722"/>
    </source>
</evidence>
<dbReference type="EMBL" id="JBBNAE010000003">
    <property type="protein sequence ID" value="KAK9136768.1"/>
    <property type="molecule type" value="Genomic_DNA"/>
</dbReference>
<dbReference type="SUPFAM" id="SSF53098">
    <property type="entry name" value="Ribonuclease H-like"/>
    <property type="match status" value="1"/>
</dbReference>
<evidence type="ECO:0000256" key="6">
    <source>
        <dbReference type="ARBA" id="ARBA00022842"/>
    </source>
</evidence>
<keyword evidence="5" id="KW-0269">Exonuclease</keyword>
<dbReference type="GO" id="GO:0003676">
    <property type="term" value="F:nucleic acid binding"/>
    <property type="evidence" value="ECO:0007669"/>
    <property type="project" value="InterPro"/>
</dbReference>
<feature type="domain" description="Exonuclease" evidence="8">
    <location>
        <begin position="141"/>
        <end position="320"/>
    </location>
</feature>
<name>A0AAP0JMJ5_9MAGN</name>
<dbReference type="AlphaFoldDB" id="A0AAP0JMJ5"/>
<gene>
    <name evidence="9" type="ORF">Sjap_007362</name>
</gene>
<reference evidence="9 10" key="1">
    <citation type="submission" date="2024-01" db="EMBL/GenBank/DDBJ databases">
        <title>Genome assemblies of Stephania.</title>
        <authorList>
            <person name="Yang L."/>
        </authorList>
    </citation>
    <scope>NUCLEOTIDE SEQUENCE [LARGE SCALE GENOMIC DNA]</scope>
    <source>
        <strain evidence="9">QJT</strain>
        <tissue evidence="9">Leaf</tissue>
    </source>
</reference>
<dbReference type="SMART" id="SM00479">
    <property type="entry name" value="EXOIII"/>
    <property type="match status" value="1"/>
</dbReference>
<evidence type="ECO:0000256" key="4">
    <source>
        <dbReference type="ARBA" id="ARBA00022801"/>
    </source>
</evidence>
<comment type="cofactor">
    <cofactor evidence="1">
        <name>Mg(2+)</name>
        <dbReference type="ChEBI" id="CHEBI:18420"/>
    </cofactor>
</comment>
<evidence type="ECO:0000313" key="10">
    <source>
        <dbReference type="Proteomes" id="UP001417504"/>
    </source>
</evidence>
<evidence type="ECO:0000256" key="5">
    <source>
        <dbReference type="ARBA" id="ARBA00022839"/>
    </source>
</evidence>
<keyword evidence="6" id="KW-0460">Magnesium</keyword>
<evidence type="ECO:0000313" key="9">
    <source>
        <dbReference type="EMBL" id="KAK9136768.1"/>
    </source>
</evidence>
<keyword evidence="3" id="KW-0479">Metal-binding</keyword>
<keyword evidence="10" id="KW-1185">Reference proteome</keyword>
<dbReference type="GO" id="GO:0005737">
    <property type="term" value="C:cytoplasm"/>
    <property type="evidence" value="ECO:0007669"/>
    <property type="project" value="TreeGrafter"/>
</dbReference>
<dbReference type="InterPro" id="IPR012337">
    <property type="entry name" value="RNaseH-like_sf"/>
</dbReference>
<dbReference type="Proteomes" id="UP001417504">
    <property type="component" value="Unassembled WGS sequence"/>
</dbReference>
<dbReference type="InterPro" id="IPR013520">
    <property type="entry name" value="Ribonucl_H"/>
</dbReference>
<comment type="caution">
    <text evidence="9">The sequence shown here is derived from an EMBL/GenBank/DDBJ whole genome shotgun (WGS) entry which is preliminary data.</text>
</comment>
<dbReference type="GO" id="GO:0046872">
    <property type="term" value="F:metal ion binding"/>
    <property type="evidence" value="ECO:0007669"/>
    <property type="project" value="UniProtKB-KW"/>
</dbReference>
<evidence type="ECO:0000256" key="3">
    <source>
        <dbReference type="ARBA" id="ARBA00022723"/>
    </source>
</evidence>
<dbReference type="Pfam" id="PF00929">
    <property type="entry name" value="RNase_T"/>
    <property type="match status" value="1"/>
</dbReference>
<proteinExistence type="inferred from homology"/>
<accession>A0AAP0JMJ5</accession>
<dbReference type="GO" id="GO:0008296">
    <property type="term" value="F:3'-5'-DNA exonuclease activity"/>
    <property type="evidence" value="ECO:0007669"/>
    <property type="project" value="TreeGrafter"/>
</dbReference>
<dbReference type="PANTHER" id="PTHR13058">
    <property type="entry name" value="THREE PRIME REPAIR EXONUCLEASE 1, 2"/>
    <property type="match status" value="1"/>
</dbReference>
<evidence type="ECO:0000256" key="7">
    <source>
        <dbReference type="ARBA" id="ARBA00025769"/>
    </source>
</evidence>
<evidence type="ECO:0000259" key="8">
    <source>
        <dbReference type="SMART" id="SM00479"/>
    </source>
</evidence>
<dbReference type="GO" id="GO:0006308">
    <property type="term" value="P:DNA catabolic process"/>
    <property type="evidence" value="ECO:0007669"/>
    <property type="project" value="TreeGrafter"/>
</dbReference>
<keyword evidence="4" id="KW-0378">Hydrolase</keyword>
<dbReference type="Gene3D" id="3.30.420.10">
    <property type="entry name" value="Ribonuclease H-like superfamily/Ribonuclease H"/>
    <property type="match status" value="1"/>
</dbReference>
<dbReference type="InterPro" id="IPR040393">
    <property type="entry name" value="TREX1/2"/>
</dbReference>
<sequence>MVTKMRAVCMCFTVLQGPNSRSRFLLKGGLRHFCSEQINISCKVGRNHIWKPLGSSSGGHSKEVLVPGRREKPTTRTKLVSVNAKTRSSKQSTIKSNELVNEMVTTESHLIMNKSRVSKTEGLKYCDVQPKIEPNLQQLVTIIVFDIETTGLSRDERIIEIALRDLRGGESSTFQTLVNPEQCVPNSDIHGIATNMVNKPSVPRFKDLIPILRHFIRRRRISSGPVYFVAHNARNFDVPFLINEFSRCGEDIPSDWLFIDSLPLARELAKLDGYENLPGKSIQALREFFKIPLWGDAHRAMSDVHSLAWILREMTIALKMPVSSLLGRAFTAADVIKSKKKTAKKK</sequence>
<protein>
    <recommendedName>
        <fullName evidence="8">Exonuclease domain-containing protein</fullName>
    </recommendedName>
</protein>
<dbReference type="InterPro" id="IPR036397">
    <property type="entry name" value="RNaseH_sf"/>
</dbReference>